<name>A0A430HCI6_9BURK</name>
<comment type="caution">
    <text evidence="1">The sequence shown here is derived from an EMBL/GenBank/DDBJ whole genome shotgun (WGS) entry which is preliminary data.</text>
</comment>
<sequence>MTGMDNALDADVYRTIVLGHYIQYWGLPDKRRIVRDGAGAPLFEAYAFPAQGAGRPFRIASVGLAHTIKADGERDGREYYMALEDGLGGATLEQVFDYAAAAAMQIAAGAERPELPHALKPAVAAPAAWSSTALLLDQPSAENEGFDTLCIACRFDLEIVWLIPLHEAEYRFIAEHGIDDFDELVQASDQSLIDPARAGLVV</sequence>
<reference evidence="1 2" key="1">
    <citation type="submission" date="2018-12" db="EMBL/GenBank/DDBJ databases">
        <authorList>
            <person name="Yang E."/>
        </authorList>
    </citation>
    <scope>NUCLEOTIDE SEQUENCE [LARGE SCALE GENOMIC DNA]</scope>
    <source>
        <strain evidence="1 2">SOD</strain>
    </source>
</reference>
<keyword evidence="2" id="KW-1185">Reference proteome</keyword>
<accession>A0A430HCI6</accession>
<proteinExistence type="predicted"/>
<protein>
    <submittedName>
        <fullName evidence="1">Uncharacterized protein</fullName>
    </submittedName>
</protein>
<dbReference type="AlphaFoldDB" id="A0A430HCI6"/>
<dbReference type="RefSeq" id="WP_126077805.1">
    <property type="nucleotide sequence ID" value="NZ_CP051166.1"/>
</dbReference>
<dbReference type="Proteomes" id="UP000278085">
    <property type="component" value="Unassembled WGS sequence"/>
</dbReference>
<gene>
    <name evidence="1" type="ORF">EJB06_30575</name>
</gene>
<evidence type="ECO:0000313" key="2">
    <source>
        <dbReference type="Proteomes" id="UP000278085"/>
    </source>
</evidence>
<evidence type="ECO:0000313" key="1">
    <source>
        <dbReference type="EMBL" id="RSZ55209.1"/>
    </source>
</evidence>
<dbReference type="EMBL" id="RXLQ01000031">
    <property type="protein sequence ID" value="RSZ55209.1"/>
    <property type="molecule type" value="Genomic_DNA"/>
</dbReference>
<organism evidence="1 2">
    <name type="scientific">Massilia atriviolacea</name>
    <dbReference type="NCBI Taxonomy" id="2495579"/>
    <lineage>
        <taxon>Bacteria</taxon>
        <taxon>Pseudomonadati</taxon>
        <taxon>Pseudomonadota</taxon>
        <taxon>Betaproteobacteria</taxon>
        <taxon>Burkholderiales</taxon>
        <taxon>Oxalobacteraceae</taxon>
        <taxon>Telluria group</taxon>
        <taxon>Massilia</taxon>
    </lineage>
</organism>
<dbReference type="OrthoDB" id="1249375at2"/>